<evidence type="ECO:0000259" key="1">
    <source>
        <dbReference type="PROSITE" id="PS51704"/>
    </source>
</evidence>
<name>A0ABV5H087_9FLAO</name>
<evidence type="ECO:0000313" key="2">
    <source>
        <dbReference type="EMBL" id="MFB9105302.1"/>
    </source>
</evidence>
<dbReference type="PANTHER" id="PTHR46320">
    <property type="entry name" value="GLYCEROPHOSPHODIESTER PHOSPHODIESTERASE 1"/>
    <property type="match status" value="1"/>
</dbReference>
<keyword evidence="3" id="KW-1185">Reference proteome</keyword>
<dbReference type="PROSITE" id="PS50007">
    <property type="entry name" value="PIPLC_X_DOMAIN"/>
    <property type="match status" value="1"/>
</dbReference>
<dbReference type="PROSITE" id="PS51704">
    <property type="entry name" value="GP_PDE"/>
    <property type="match status" value="1"/>
</dbReference>
<comment type="caution">
    <text evidence="2">The sequence shown here is derived from an EMBL/GenBank/DDBJ whole genome shotgun (WGS) entry which is preliminary data.</text>
</comment>
<dbReference type="InterPro" id="IPR017946">
    <property type="entry name" value="PLC-like_Pdiesterase_TIM-brl"/>
</dbReference>
<dbReference type="RefSeq" id="WP_290274808.1">
    <property type="nucleotide sequence ID" value="NZ_JAUFQP010000016.1"/>
</dbReference>
<proteinExistence type="predicted"/>
<accession>A0ABV5H087</accession>
<dbReference type="SUPFAM" id="SSF51695">
    <property type="entry name" value="PLC-like phosphodiesterases"/>
    <property type="match status" value="1"/>
</dbReference>
<gene>
    <name evidence="2" type="ORF">ACFFU1_10345</name>
</gene>
<evidence type="ECO:0000313" key="3">
    <source>
        <dbReference type="Proteomes" id="UP001589590"/>
    </source>
</evidence>
<dbReference type="Gene3D" id="3.20.20.190">
    <property type="entry name" value="Phosphatidylinositol (PI) phosphodiesterase"/>
    <property type="match status" value="1"/>
</dbReference>
<dbReference type="Pfam" id="PF03009">
    <property type="entry name" value="GDPD"/>
    <property type="match status" value="1"/>
</dbReference>
<dbReference type="CDD" id="cd08566">
    <property type="entry name" value="GDPD_AtGDE_like"/>
    <property type="match status" value="1"/>
</dbReference>
<reference evidence="2 3" key="1">
    <citation type="submission" date="2024-09" db="EMBL/GenBank/DDBJ databases">
        <authorList>
            <person name="Sun Q."/>
            <person name="Mori K."/>
        </authorList>
    </citation>
    <scope>NUCLEOTIDE SEQUENCE [LARGE SCALE GENOMIC DNA]</scope>
    <source>
        <strain evidence="2 3">CECT 8300</strain>
    </source>
</reference>
<feature type="domain" description="GP-PDE" evidence="1">
    <location>
        <begin position="44"/>
        <end position="283"/>
    </location>
</feature>
<protein>
    <submittedName>
        <fullName evidence="2">Glycerophosphodiester phosphodiesterase family protein</fullName>
    </submittedName>
</protein>
<dbReference type="EMBL" id="JBHMFA010000006">
    <property type="protein sequence ID" value="MFB9105302.1"/>
    <property type="molecule type" value="Genomic_DNA"/>
</dbReference>
<organism evidence="2 3">
    <name type="scientific">Algibacter miyuki</name>
    <dbReference type="NCBI Taxonomy" id="1306933"/>
    <lineage>
        <taxon>Bacteria</taxon>
        <taxon>Pseudomonadati</taxon>
        <taxon>Bacteroidota</taxon>
        <taxon>Flavobacteriia</taxon>
        <taxon>Flavobacteriales</taxon>
        <taxon>Flavobacteriaceae</taxon>
        <taxon>Algibacter</taxon>
    </lineage>
</organism>
<dbReference type="Proteomes" id="UP001589590">
    <property type="component" value="Unassembled WGS sequence"/>
</dbReference>
<dbReference type="InterPro" id="IPR030395">
    <property type="entry name" value="GP_PDE_dom"/>
</dbReference>
<dbReference type="PANTHER" id="PTHR46320:SF1">
    <property type="entry name" value="GLYCEROPHOSPHODIESTER PHOSPHODIESTERASE 1"/>
    <property type="match status" value="1"/>
</dbReference>
<sequence length="290" mass="34007">MKNTKIIIISKILVLFCFFLDFGIQAQTTSVDRILIDFHDNKHVLVASHRAAHQEYPENSIKAIEECIRLGVDIVELDLRQTKDGEIIVMHDSTVDRTTNGNGRVDDLNWNDLQNLNLIFKGKETNEKIPSFEDVLKVTKEKILIDVDFKANSIDAISKTYALIEEYGMESQVLFYLYDYEKIPLLRSMNSKIKIMPRAYNKKDIKRIFKYDGIYITHIDESFYKAPLMEKMILQGSRVWINALGKYDDMEKHKEKSGFDKLLEKKYINVIQTDFPEELLQYLKEKKLHR</sequence>